<gene>
    <name evidence="1" type="ORF">HMPREF6485_1618</name>
</gene>
<accession>E6K839</accession>
<evidence type="ECO:0000313" key="2">
    <source>
        <dbReference type="Proteomes" id="UP000003112"/>
    </source>
</evidence>
<name>E6K839_9BACT</name>
<keyword evidence="2" id="KW-1185">Reference proteome</keyword>
<organism evidence="1 2">
    <name type="scientific">Segatella buccae ATCC 33574</name>
    <dbReference type="NCBI Taxonomy" id="873513"/>
    <lineage>
        <taxon>Bacteria</taxon>
        <taxon>Pseudomonadati</taxon>
        <taxon>Bacteroidota</taxon>
        <taxon>Bacteroidia</taxon>
        <taxon>Bacteroidales</taxon>
        <taxon>Prevotellaceae</taxon>
        <taxon>Segatella</taxon>
    </lineage>
</organism>
<proteinExistence type="predicted"/>
<sequence length="50" mass="6254">MRSMLILIFKTLYFTLFYHYKNGCKVIYNIVKSRKTFWIFTFFLLFLQSK</sequence>
<dbReference type="EMBL" id="AEPD01000028">
    <property type="protein sequence ID" value="EFU30339.1"/>
    <property type="molecule type" value="Genomic_DNA"/>
</dbReference>
<evidence type="ECO:0000313" key="1">
    <source>
        <dbReference type="EMBL" id="EFU30339.1"/>
    </source>
</evidence>
<dbReference type="AlphaFoldDB" id="E6K839"/>
<protein>
    <submittedName>
        <fullName evidence="1">Uncharacterized protein</fullName>
    </submittedName>
</protein>
<dbReference type="HOGENOM" id="CLU_3171541_0_0_10"/>
<reference evidence="1 2" key="1">
    <citation type="submission" date="2010-10" db="EMBL/GenBank/DDBJ databases">
        <authorList>
            <person name="Muzny D."/>
            <person name="Qin X."/>
            <person name="Deng J."/>
            <person name="Jiang H."/>
            <person name="Liu Y."/>
            <person name="Qu J."/>
            <person name="Song X.-Z."/>
            <person name="Zhang L."/>
            <person name="Thornton R."/>
            <person name="Coyle M."/>
            <person name="Francisco L."/>
            <person name="Jackson L."/>
            <person name="Javaid M."/>
            <person name="Korchina V."/>
            <person name="Kovar C."/>
            <person name="Mata R."/>
            <person name="Mathew T."/>
            <person name="Ngo R."/>
            <person name="Nguyen L."/>
            <person name="Nguyen N."/>
            <person name="Okwuonu G."/>
            <person name="Ongeri F."/>
            <person name="Pham C."/>
            <person name="Simmons D."/>
            <person name="Wilczek-Boney K."/>
            <person name="Hale W."/>
            <person name="Jakkamsetti A."/>
            <person name="Pham P."/>
            <person name="Ruth R."/>
            <person name="San Lucas F."/>
            <person name="Warren J."/>
            <person name="Zhang J."/>
            <person name="Zhao Z."/>
            <person name="Zhou C."/>
            <person name="Zhu D."/>
            <person name="Lee S."/>
            <person name="Bess C."/>
            <person name="Blankenburg K."/>
            <person name="Forbes L."/>
            <person name="Fu Q."/>
            <person name="Gubbala S."/>
            <person name="Hirani K."/>
            <person name="Jayaseelan J.C."/>
            <person name="Lara F."/>
            <person name="Munidasa M."/>
            <person name="Palculict T."/>
            <person name="Patil S."/>
            <person name="Pu L.-L."/>
            <person name="Saada N."/>
            <person name="Tang L."/>
            <person name="Weissenberger G."/>
            <person name="Zhu Y."/>
            <person name="Hemphill L."/>
            <person name="Shang Y."/>
            <person name="Youmans B."/>
            <person name="Ayvaz T."/>
            <person name="Ross M."/>
            <person name="Santibanez J."/>
            <person name="Aqrawi P."/>
            <person name="Gross S."/>
            <person name="Joshi V."/>
            <person name="Fowler G."/>
            <person name="Nazareth L."/>
            <person name="Reid J."/>
            <person name="Worley K."/>
            <person name="Petrosino J."/>
            <person name="Highlander S."/>
            <person name="Gibbs R."/>
        </authorList>
    </citation>
    <scope>NUCLEOTIDE SEQUENCE [LARGE SCALE GENOMIC DNA]</scope>
    <source>
        <strain evidence="1 2">ATCC 33574</strain>
    </source>
</reference>
<dbReference type="Proteomes" id="UP000003112">
    <property type="component" value="Unassembled WGS sequence"/>
</dbReference>
<comment type="caution">
    <text evidence="1">The sequence shown here is derived from an EMBL/GenBank/DDBJ whole genome shotgun (WGS) entry which is preliminary data.</text>
</comment>